<evidence type="ECO:0000313" key="10">
    <source>
        <dbReference type="Proteomes" id="UP001252243"/>
    </source>
</evidence>
<evidence type="ECO:0000259" key="8">
    <source>
        <dbReference type="PROSITE" id="PS50850"/>
    </source>
</evidence>
<feature type="transmembrane region" description="Helical" evidence="7">
    <location>
        <begin position="290"/>
        <end position="309"/>
    </location>
</feature>
<dbReference type="CDD" id="cd17369">
    <property type="entry name" value="MFS_ShiA_like"/>
    <property type="match status" value="1"/>
</dbReference>
<evidence type="ECO:0000256" key="2">
    <source>
        <dbReference type="ARBA" id="ARBA00022448"/>
    </source>
</evidence>
<comment type="subcellular location">
    <subcellularLocation>
        <location evidence="1">Cell membrane</location>
        <topology evidence="1">Multi-pass membrane protein</topology>
    </subcellularLocation>
</comment>
<dbReference type="SUPFAM" id="SSF103473">
    <property type="entry name" value="MFS general substrate transporter"/>
    <property type="match status" value="1"/>
</dbReference>
<feature type="transmembrane region" description="Helical" evidence="7">
    <location>
        <begin position="172"/>
        <end position="190"/>
    </location>
</feature>
<evidence type="ECO:0000313" key="9">
    <source>
        <dbReference type="EMBL" id="MDR7083292.1"/>
    </source>
</evidence>
<dbReference type="PANTHER" id="PTHR43045">
    <property type="entry name" value="SHIKIMATE TRANSPORTER"/>
    <property type="match status" value="1"/>
</dbReference>
<comment type="caution">
    <text evidence="9">The sequence shown here is derived from an EMBL/GenBank/DDBJ whole genome shotgun (WGS) entry which is preliminary data.</text>
</comment>
<evidence type="ECO:0000256" key="7">
    <source>
        <dbReference type="SAM" id="Phobius"/>
    </source>
</evidence>
<proteinExistence type="predicted"/>
<feature type="transmembrane region" description="Helical" evidence="7">
    <location>
        <begin position="412"/>
        <end position="432"/>
    </location>
</feature>
<protein>
    <submittedName>
        <fullName evidence="9">MFS family permease</fullName>
    </submittedName>
</protein>
<evidence type="ECO:0000256" key="1">
    <source>
        <dbReference type="ARBA" id="ARBA00004651"/>
    </source>
</evidence>
<feature type="transmembrane region" description="Helical" evidence="7">
    <location>
        <begin position="196"/>
        <end position="215"/>
    </location>
</feature>
<gene>
    <name evidence="9" type="ORF">J2X01_002586</name>
</gene>
<keyword evidence="5 7" id="KW-1133">Transmembrane helix</keyword>
<dbReference type="InterPro" id="IPR036259">
    <property type="entry name" value="MFS_trans_sf"/>
</dbReference>
<feature type="transmembrane region" description="Helical" evidence="7">
    <location>
        <begin position="61"/>
        <end position="83"/>
    </location>
</feature>
<evidence type="ECO:0000256" key="5">
    <source>
        <dbReference type="ARBA" id="ARBA00022989"/>
    </source>
</evidence>
<feature type="transmembrane region" description="Helical" evidence="7">
    <location>
        <begin position="95"/>
        <end position="117"/>
    </location>
</feature>
<dbReference type="InterPro" id="IPR020846">
    <property type="entry name" value="MFS_dom"/>
</dbReference>
<dbReference type="InterPro" id="IPR005829">
    <property type="entry name" value="Sugar_transporter_CS"/>
</dbReference>
<feature type="transmembrane region" description="Helical" evidence="7">
    <location>
        <begin position="23"/>
        <end position="49"/>
    </location>
</feature>
<feature type="transmembrane region" description="Helical" evidence="7">
    <location>
        <begin position="249"/>
        <end position="270"/>
    </location>
</feature>
<accession>A0ABU1UDK9</accession>
<dbReference type="PROSITE" id="PS00217">
    <property type="entry name" value="SUGAR_TRANSPORT_2"/>
    <property type="match status" value="1"/>
</dbReference>
<dbReference type="PROSITE" id="PS50850">
    <property type="entry name" value="MFS"/>
    <property type="match status" value="1"/>
</dbReference>
<evidence type="ECO:0000256" key="6">
    <source>
        <dbReference type="ARBA" id="ARBA00023136"/>
    </source>
</evidence>
<feature type="transmembrane region" description="Helical" evidence="7">
    <location>
        <begin position="345"/>
        <end position="367"/>
    </location>
</feature>
<dbReference type="Gene3D" id="1.20.1250.20">
    <property type="entry name" value="MFS general substrate transporter like domains"/>
    <property type="match status" value="2"/>
</dbReference>
<feature type="transmembrane region" description="Helical" evidence="7">
    <location>
        <begin position="129"/>
        <end position="151"/>
    </location>
</feature>
<feature type="transmembrane region" description="Helical" evidence="7">
    <location>
        <begin position="379"/>
        <end position="400"/>
    </location>
</feature>
<dbReference type="EMBL" id="JAVDVQ010000010">
    <property type="protein sequence ID" value="MDR7083292.1"/>
    <property type="molecule type" value="Genomic_DNA"/>
</dbReference>
<feature type="domain" description="Major facilitator superfamily (MFS) profile" evidence="8">
    <location>
        <begin position="23"/>
        <end position="437"/>
    </location>
</feature>
<organism evidence="9 10">
    <name type="scientific">Arthrobacter ginsengisoli</name>
    <dbReference type="NCBI Taxonomy" id="1356565"/>
    <lineage>
        <taxon>Bacteria</taxon>
        <taxon>Bacillati</taxon>
        <taxon>Actinomycetota</taxon>
        <taxon>Actinomycetes</taxon>
        <taxon>Micrococcales</taxon>
        <taxon>Micrococcaceae</taxon>
        <taxon>Arthrobacter</taxon>
    </lineage>
</organism>
<keyword evidence="10" id="KW-1185">Reference proteome</keyword>
<keyword evidence="2" id="KW-0813">Transport</keyword>
<name>A0ABU1UDK9_9MICC</name>
<dbReference type="Pfam" id="PF00083">
    <property type="entry name" value="Sugar_tr"/>
    <property type="match status" value="1"/>
</dbReference>
<evidence type="ECO:0000256" key="4">
    <source>
        <dbReference type="ARBA" id="ARBA00022692"/>
    </source>
</evidence>
<keyword evidence="4 7" id="KW-0812">Transmembrane</keyword>
<evidence type="ECO:0000256" key="3">
    <source>
        <dbReference type="ARBA" id="ARBA00022475"/>
    </source>
</evidence>
<feature type="transmembrane region" description="Helical" evidence="7">
    <location>
        <begin position="321"/>
        <end position="339"/>
    </location>
</feature>
<sequence>MSETTSPAISPEVRSSTRERRRVVFATMAGTTIEWYDFFLYATAAGLIFTKIYFEPAGDTMAPVLAFMTVGISFLFRPLGAFLAGHFGDRYGRRVVLMVTLVLMGASTALIGLLPTYDSIGLVAPTLLVFLRILQGISAGGEWGGAALLAVEHAPANRRGIYGASPQVGVPLGLLLSSGVLAIMTWIAPGSAFLEWGWRVPFILSVVLILIGYYIRRSVDESPVFSELAERKKEANAPIIQLFKKHWRLVLLAALIPAASQAAGYMTTGGYIQRYATDPKGPVGLQSGEVLWVVTASAVSWLIFTIIGGHLSDKLGRCNTMVIGWILLAAALLALFPLVNMASAMSLFIGLTLVTVGLGIVIGPLSAHYTEIFPATVRFSGVSIAYALGAIIGGAFAPTIAQALVQATGSTVAVTVYLESMVAVSLIATLLVRDRTGLPLGVEAEDPSGSSLNKVRA</sequence>
<dbReference type="RefSeq" id="WP_310057754.1">
    <property type="nucleotide sequence ID" value="NZ_JAVDVQ010000010.1"/>
</dbReference>
<keyword evidence="3" id="KW-1003">Cell membrane</keyword>
<dbReference type="Proteomes" id="UP001252243">
    <property type="component" value="Unassembled WGS sequence"/>
</dbReference>
<reference evidence="9 10" key="1">
    <citation type="submission" date="2023-07" db="EMBL/GenBank/DDBJ databases">
        <title>Sorghum-associated microbial communities from plants grown in Nebraska, USA.</title>
        <authorList>
            <person name="Schachtman D."/>
        </authorList>
    </citation>
    <scope>NUCLEOTIDE SEQUENCE [LARGE SCALE GENOMIC DNA]</scope>
    <source>
        <strain evidence="9 10">BE167</strain>
    </source>
</reference>
<dbReference type="PANTHER" id="PTHR43045:SF1">
    <property type="entry name" value="SHIKIMATE TRANSPORTER"/>
    <property type="match status" value="1"/>
</dbReference>
<dbReference type="InterPro" id="IPR005828">
    <property type="entry name" value="MFS_sugar_transport-like"/>
</dbReference>
<keyword evidence="6 7" id="KW-0472">Membrane</keyword>